<name>A0A4C1XY71_EUMVA</name>
<dbReference type="AlphaFoldDB" id="A0A4C1XY71"/>
<dbReference type="Proteomes" id="UP000299102">
    <property type="component" value="Unassembled WGS sequence"/>
</dbReference>
<sequence length="87" mass="9889">MTSDDTRRHPTTPDYTRLMFTYTNCSPVRVPDRISSMKPSAADGCLCHPIIRNNAWPAAKALEATGRIKGLRRRTMDNRIRSNEDVL</sequence>
<keyword evidence="2" id="KW-1185">Reference proteome</keyword>
<reference evidence="1 2" key="1">
    <citation type="journal article" date="2019" name="Commun. Biol.">
        <title>The bagworm genome reveals a unique fibroin gene that provides high tensile strength.</title>
        <authorList>
            <person name="Kono N."/>
            <person name="Nakamura H."/>
            <person name="Ohtoshi R."/>
            <person name="Tomita M."/>
            <person name="Numata K."/>
            <person name="Arakawa K."/>
        </authorList>
    </citation>
    <scope>NUCLEOTIDE SEQUENCE [LARGE SCALE GENOMIC DNA]</scope>
</reference>
<proteinExistence type="predicted"/>
<evidence type="ECO:0000313" key="2">
    <source>
        <dbReference type="Proteomes" id="UP000299102"/>
    </source>
</evidence>
<gene>
    <name evidence="1" type="ORF">EVAR_47221_1</name>
</gene>
<dbReference type="EMBL" id="BGZK01000978">
    <property type="protein sequence ID" value="GBP67269.1"/>
    <property type="molecule type" value="Genomic_DNA"/>
</dbReference>
<comment type="caution">
    <text evidence="1">The sequence shown here is derived from an EMBL/GenBank/DDBJ whole genome shotgun (WGS) entry which is preliminary data.</text>
</comment>
<accession>A0A4C1XY71</accession>
<evidence type="ECO:0000313" key="1">
    <source>
        <dbReference type="EMBL" id="GBP67269.1"/>
    </source>
</evidence>
<organism evidence="1 2">
    <name type="scientific">Eumeta variegata</name>
    <name type="common">Bagworm moth</name>
    <name type="synonym">Eumeta japonica</name>
    <dbReference type="NCBI Taxonomy" id="151549"/>
    <lineage>
        <taxon>Eukaryota</taxon>
        <taxon>Metazoa</taxon>
        <taxon>Ecdysozoa</taxon>
        <taxon>Arthropoda</taxon>
        <taxon>Hexapoda</taxon>
        <taxon>Insecta</taxon>
        <taxon>Pterygota</taxon>
        <taxon>Neoptera</taxon>
        <taxon>Endopterygota</taxon>
        <taxon>Lepidoptera</taxon>
        <taxon>Glossata</taxon>
        <taxon>Ditrysia</taxon>
        <taxon>Tineoidea</taxon>
        <taxon>Psychidae</taxon>
        <taxon>Oiketicinae</taxon>
        <taxon>Eumeta</taxon>
    </lineage>
</organism>
<protein>
    <submittedName>
        <fullName evidence="1">Uncharacterized protein</fullName>
    </submittedName>
</protein>